<protein>
    <recommendedName>
        <fullName evidence="1">Poly [ADP-ribose] polymerase</fullName>
        <shortName evidence="1">PARP</shortName>
        <ecNumber evidence="1">2.4.2.-</ecNumber>
    </recommendedName>
</protein>
<dbReference type="Gene3D" id="3.90.228.10">
    <property type="match status" value="1"/>
</dbReference>
<feature type="region of interest" description="Disordered" evidence="2">
    <location>
        <begin position="1"/>
        <end position="36"/>
    </location>
</feature>
<dbReference type="InterPro" id="IPR012317">
    <property type="entry name" value="Poly(ADP-ribose)pol_cat_dom"/>
</dbReference>
<evidence type="ECO:0000313" key="4">
    <source>
        <dbReference type="EMBL" id="KAK3223353.1"/>
    </source>
</evidence>
<dbReference type="AlphaFoldDB" id="A0AAE0ASP3"/>
<dbReference type="Proteomes" id="UP001281410">
    <property type="component" value="Unassembled WGS sequence"/>
</dbReference>
<keyword evidence="1" id="KW-0808">Transferase</keyword>
<dbReference type="PANTHER" id="PTHR32263">
    <property type="entry name" value="INACTIVE POLY [ADP-RIBOSE] POLYMERASE SRO4-RELATED"/>
    <property type="match status" value="1"/>
</dbReference>
<dbReference type="Pfam" id="PF00644">
    <property type="entry name" value="PARP"/>
    <property type="match status" value="1"/>
</dbReference>
<accession>A0AAE0ASP3</accession>
<evidence type="ECO:0000259" key="3">
    <source>
        <dbReference type="PROSITE" id="PS51059"/>
    </source>
</evidence>
<evidence type="ECO:0000256" key="1">
    <source>
        <dbReference type="RuleBase" id="RU362114"/>
    </source>
</evidence>
<dbReference type="GO" id="GO:0003950">
    <property type="term" value="F:NAD+ poly-ADP-ribosyltransferase activity"/>
    <property type="evidence" value="ECO:0007669"/>
    <property type="project" value="UniProtKB-UniRule"/>
</dbReference>
<proteinExistence type="predicted"/>
<dbReference type="EC" id="2.4.2.-" evidence="1"/>
<keyword evidence="5" id="KW-1185">Reference proteome</keyword>
<feature type="compositionally biased region" description="Acidic residues" evidence="2">
    <location>
        <begin position="15"/>
        <end position="30"/>
    </location>
</feature>
<evidence type="ECO:0000313" key="5">
    <source>
        <dbReference type="Proteomes" id="UP001281410"/>
    </source>
</evidence>
<feature type="domain" description="PARP catalytic" evidence="3">
    <location>
        <begin position="33"/>
        <end position="242"/>
    </location>
</feature>
<dbReference type="PANTHER" id="PTHR32263:SF14">
    <property type="entry name" value="INACTIVE POLY [ADP-RIBOSE] POLYMERASE SRO2-RELATED"/>
    <property type="match status" value="1"/>
</dbReference>
<evidence type="ECO:0000256" key="2">
    <source>
        <dbReference type="SAM" id="MobiDB-lite"/>
    </source>
</evidence>
<name>A0AAE0ASP3_9ROSI</name>
<keyword evidence="1" id="KW-0328">Glycosyltransferase</keyword>
<dbReference type="InterPro" id="IPR044964">
    <property type="entry name" value="RCD1/SRO1-5"/>
</dbReference>
<organism evidence="4 5">
    <name type="scientific">Dipteronia sinensis</name>
    <dbReference type="NCBI Taxonomy" id="43782"/>
    <lineage>
        <taxon>Eukaryota</taxon>
        <taxon>Viridiplantae</taxon>
        <taxon>Streptophyta</taxon>
        <taxon>Embryophyta</taxon>
        <taxon>Tracheophyta</taxon>
        <taxon>Spermatophyta</taxon>
        <taxon>Magnoliopsida</taxon>
        <taxon>eudicotyledons</taxon>
        <taxon>Gunneridae</taxon>
        <taxon>Pentapetalae</taxon>
        <taxon>rosids</taxon>
        <taxon>malvids</taxon>
        <taxon>Sapindales</taxon>
        <taxon>Sapindaceae</taxon>
        <taxon>Hippocastanoideae</taxon>
        <taxon>Acereae</taxon>
        <taxon>Dipteronia</taxon>
    </lineage>
</organism>
<dbReference type="SUPFAM" id="SSF56399">
    <property type="entry name" value="ADP-ribosylation"/>
    <property type="match status" value="1"/>
</dbReference>
<reference evidence="4" key="1">
    <citation type="journal article" date="2023" name="Plant J.">
        <title>Genome sequences and population genomics provide insights into the demographic history, inbreeding, and mutation load of two 'living fossil' tree species of Dipteronia.</title>
        <authorList>
            <person name="Feng Y."/>
            <person name="Comes H.P."/>
            <person name="Chen J."/>
            <person name="Zhu S."/>
            <person name="Lu R."/>
            <person name="Zhang X."/>
            <person name="Li P."/>
            <person name="Qiu J."/>
            <person name="Olsen K.M."/>
            <person name="Qiu Y."/>
        </authorList>
    </citation>
    <scope>NUCLEOTIDE SEQUENCE</scope>
    <source>
        <strain evidence="4">NBL</strain>
    </source>
</reference>
<gene>
    <name evidence="4" type="ORF">Dsin_010378</name>
</gene>
<comment type="caution">
    <text evidence="4">The sequence shown here is derived from an EMBL/GenBank/DDBJ whole genome shotgun (WGS) entry which is preliminary data.</text>
</comment>
<keyword evidence="1" id="KW-0520">NAD</keyword>
<sequence length="242" mass="26700">MEPGNNEEQVTIDIDYSEILEADDDSDTDEPNSGLDAPFRFFTDNGMLKTDEASIEHSGVKKIFLSGMGSSAKETRIVGIYKNLSSSLTGQARSSSFKIFKDAMTRKCGGNANVRYAWYGTARDEVREILSHGFSQLGKVAGNGETYGHGIHLSNAKFSMDSVLSSEIDENGLRHVLLCRVILGNMEKVPTGSGQFHPSIKDYDSGVDNLAAPSSYMRQKHIQHRQVAAEEANRRIEEEKDL</sequence>
<dbReference type="EMBL" id="JANJYJ010000003">
    <property type="protein sequence ID" value="KAK3223353.1"/>
    <property type="molecule type" value="Genomic_DNA"/>
</dbReference>
<dbReference type="PROSITE" id="PS51059">
    <property type="entry name" value="PARP_CATALYTIC"/>
    <property type="match status" value="1"/>
</dbReference>